<dbReference type="SMART" id="SM00271">
    <property type="entry name" value="DnaJ"/>
    <property type="match status" value="1"/>
</dbReference>
<protein>
    <recommendedName>
        <fullName evidence="3">J domain-containing protein</fullName>
    </recommendedName>
</protein>
<name>A0AA88I1P2_ARTSF</name>
<dbReference type="SUPFAM" id="SSF46565">
    <property type="entry name" value="Chaperone J-domain"/>
    <property type="match status" value="1"/>
</dbReference>
<sequence length="252" mass="28911">MNRKRNDRAHSSSFRSMGSRIRKWVKSVTSFGATQGNDPRRNENERGKATKKNTEDYYTILKLNRNASQADIRKAYRRLALRWHPDKNPDNQEEAAIRFKDISEAYEVLINEEKRRVYDQYSKDGLACSANRGSSSWAQQDGLFDLLFRNPDDVFKEFFGCDISEMSRCMFEPSDTLQFPSVFNPYVSGREGYSQFLISDSRILSDTDTRIVGNKKTVTKKVVKNGVETITVTENGVLKLKTVNGVSQALEF</sequence>
<dbReference type="Proteomes" id="UP001187531">
    <property type="component" value="Unassembled WGS sequence"/>
</dbReference>
<evidence type="ECO:0000259" key="3">
    <source>
        <dbReference type="PROSITE" id="PS50076"/>
    </source>
</evidence>
<dbReference type="PANTHER" id="PTHR45168:SF1">
    <property type="entry name" value="DNAJ HOMOLOG SUBFAMILY B MEMBER 2"/>
    <property type="match status" value="1"/>
</dbReference>
<dbReference type="CDD" id="cd06257">
    <property type="entry name" value="DnaJ"/>
    <property type="match status" value="1"/>
</dbReference>
<dbReference type="PRINTS" id="PR00625">
    <property type="entry name" value="JDOMAIN"/>
</dbReference>
<dbReference type="Pfam" id="PF00226">
    <property type="entry name" value="DnaJ"/>
    <property type="match status" value="1"/>
</dbReference>
<evidence type="ECO:0000313" key="5">
    <source>
        <dbReference type="Proteomes" id="UP001187531"/>
    </source>
</evidence>
<dbReference type="AlphaFoldDB" id="A0AA88I1P2"/>
<feature type="region of interest" description="Disordered" evidence="2">
    <location>
        <begin position="28"/>
        <end position="51"/>
    </location>
</feature>
<dbReference type="PROSITE" id="PS50076">
    <property type="entry name" value="DNAJ_2"/>
    <property type="match status" value="1"/>
</dbReference>
<comment type="caution">
    <text evidence="4">The sequence shown here is derived from an EMBL/GenBank/DDBJ whole genome shotgun (WGS) entry which is preliminary data.</text>
</comment>
<dbReference type="Gene3D" id="1.10.287.110">
    <property type="entry name" value="DnaJ domain"/>
    <property type="match status" value="1"/>
</dbReference>
<proteinExistence type="predicted"/>
<keyword evidence="5" id="KW-1185">Reference proteome</keyword>
<evidence type="ECO:0000256" key="2">
    <source>
        <dbReference type="SAM" id="MobiDB-lite"/>
    </source>
</evidence>
<dbReference type="EMBL" id="JAVRJZ010000011">
    <property type="protein sequence ID" value="KAK2716506.1"/>
    <property type="molecule type" value="Genomic_DNA"/>
</dbReference>
<evidence type="ECO:0000256" key="1">
    <source>
        <dbReference type="ARBA" id="ARBA00023186"/>
    </source>
</evidence>
<dbReference type="GO" id="GO:0030544">
    <property type="term" value="F:Hsp70 protein binding"/>
    <property type="evidence" value="ECO:0007669"/>
    <property type="project" value="InterPro"/>
</dbReference>
<dbReference type="PANTHER" id="PTHR45168">
    <property type="entry name" value="DNAJ HOMOLOG SUBFAMILY B MEMBER 2"/>
    <property type="match status" value="1"/>
</dbReference>
<dbReference type="InterPro" id="IPR018253">
    <property type="entry name" value="DnaJ_domain_CS"/>
</dbReference>
<accession>A0AA88I1P2</accession>
<feature type="compositionally biased region" description="Polar residues" evidence="2">
    <location>
        <begin position="28"/>
        <end position="37"/>
    </location>
</feature>
<gene>
    <name evidence="4" type="ORF">QYM36_006858</name>
</gene>
<keyword evidence="1" id="KW-0143">Chaperone</keyword>
<organism evidence="4 5">
    <name type="scientific">Artemia franciscana</name>
    <name type="common">Brine shrimp</name>
    <name type="synonym">Artemia sanfranciscana</name>
    <dbReference type="NCBI Taxonomy" id="6661"/>
    <lineage>
        <taxon>Eukaryota</taxon>
        <taxon>Metazoa</taxon>
        <taxon>Ecdysozoa</taxon>
        <taxon>Arthropoda</taxon>
        <taxon>Crustacea</taxon>
        <taxon>Branchiopoda</taxon>
        <taxon>Anostraca</taxon>
        <taxon>Artemiidae</taxon>
        <taxon>Artemia</taxon>
    </lineage>
</organism>
<dbReference type="PROSITE" id="PS00636">
    <property type="entry name" value="DNAJ_1"/>
    <property type="match status" value="1"/>
</dbReference>
<feature type="domain" description="J" evidence="3">
    <location>
        <begin position="56"/>
        <end position="122"/>
    </location>
</feature>
<evidence type="ECO:0000313" key="4">
    <source>
        <dbReference type="EMBL" id="KAK2716506.1"/>
    </source>
</evidence>
<dbReference type="GO" id="GO:0051082">
    <property type="term" value="F:unfolded protein binding"/>
    <property type="evidence" value="ECO:0007669"/>
    <property type="project" value="InterPro"/>
</dbReference>
<dbReference type="InterPro" id="IPR043183">
    <property type="entry name" value="DNJB2/6-like"/>
</dbReference>
<reference evidence="4" key="1">
    <citation type="submission" date="2023-07" db="EMBL/GenBank/DDBJ databases">
        <title>Chromosome-level genome assembly of Artemia franciscana.</title>
        <authorList>
            <person name="Jo E."/>
        </authorList>
    </citation>
    <scope>NUCLEOTIDE SEQUENCE</scope>
    <source>
        <tissue evidence="4">Whole body</tissue>
    </source>
</reference>
<dbReference type="InterPro" id="IPR001623">
    <property type="entry name" value="DnaJ_domain"/>
</dbReference>
<dbReference type="InterPro" id="IPR036869">
    <property type="entry name" value="J_dom_sf"/>
</dbReference>
<feature type="compositionally biased region" description="Basic and acidic residues" evidence="2">
    <location>
        <begin position="38"/>
        <end position="51"/>
    </location>
</feature>